<keyword evidence="4 6" id="KW-1133">Transmembrane helix</keyword>
<feature type="transmembrane region" description="Helical" evidence="6">
    <location>
        <begin position="39"/>
        <end position="59"/>
    </location>
</feature>
<comment type="subcellular location">
    <subcellularLocation>
        <location evidence="1">Cell membrane</location>
        <topology evidence="1">Multi-pass membrane protein</topology>
    </subcellularLocation>
</comment>
<dbReference type="GO" id="GO:0015171">
    <property type="term" value="F:amino acid transmembrane transporter activity"/>
    <property type="evidence" value="ECO:0007669"/>
    <property type="project" value="TreeGrafter"/>
</dbReference>
<dbReference type="Pfam" id="PF01810">
    <property type="entry name" value="LysE"/>
    <property type="match status" value="1"/>
</dbReference>
<accession>A0A838ZH59</accession>
<evidence type="ECO:0000256" key="2">
    <source>
        <dbReference type="ARBA" id="ARBA00022475"/>
    </source>
</evidence>
<name>A0A838ZH59_9FLAO</name>
<comment type="caution">
    <text evidence="7">The sequence shown here is derived from an EMBL/GenBank/DDBJ whole genome shotgun (WGS) entry which is preliminary data.</text>
</comment>
<dbReference type="RefSeq" id="WP_182042590.1">
    <property type="nucleotide sequence ID" value="NZ_JACDZE010000001.1"/>
</dbReference>
<dbReference type="AlphaFoldDB" id="A0A838ZH59"/>
<feature type="transmembrane region" description="Helical" evidence="6">
    <location>
        <begin position="145"/>
        <end position="166"/>
    </location>
</feature>
<keyword evidence="5 6" id="KW-0472">Membrane</keyword>
<feature type="transmembrane region" description="Helical" evidence="6">
    <location>
        <begin position="186"/>
        <end position="205"/>
    </location>
</feature>
<feature type="transmembrane region" description="Helical" evidence="6">
    <location>
        <begin position="6"/>
        <end position="27"/>
    </location>
</feature>
<evidence type="ECO:0000256" key="6">
    <source>
        <dbReference type="SAM" id="Phobius"/>
    </source>
</evidence>
<evidence type="ECO:0000256" key="1">
    <source>
        <dbReference type="ARBA" id="ARBA00004651"/>
    </source>
</evidence>
<feature type="transmembrane region" description="Helical" evidence="6">
    <location>
        <begin position="71"/>
        <end position="90"/>
    </location>
</feature>
<evidence type="ECO:0000313" key="7">
    <source>
        <dbReference type="EMBL" id="MBA5629021.1"/>
    </source>
</evidence>
<dbReference type="InterPro" id="IPR001123">
    <property type="entry name" value="LeuE-type"/>
</dbReference>
<dbReference type="EMBL" id="JACDZE010000001">
    <property type="protein sequence ID" value="MBA5629021.1"/>
    <property type="molecule type" value="Genomic_DNA"/>
</dbReference>
<keyword evidence="2" id="KW-1003">Cell membrane</keyword>
<reference evidence="7 8" key="1">
    <citation type="submission" date="2020-07" db="EMBL/GenBank/DDBJ databases">
        <title>Moheibacter lacus sp. nov., a member of the family Flavobacteriaceae isolated from freshwater lake sediment.</title>
        <authorList>
            <person name="Liu Y."/>
        </authorList>
    </citation>
    <scope>NUCLEOTIDE SEQUENCE [LARGE SCALE GENOMIC DNA]</scope>
    <source>
        <strain evidence="7 8">BDHS18</strain>
    </source>
</reference>
<dbReference type="PANTHER" id="PTHR30086:SF20">
    <property type="entry name" value="ARGININE EXPORTER PROTEIN ARGO-RELATED"/>
    <property type="match status" value="1"/>
</dbReference>
<evidence type="ECO:0000256" key="4">
    <source>
        <dbReference type="ARBA" id="ARBA00022989"/>
    </source>
</evidence>
<evidence type="ECO:0000313" key="8">
    <source>
        <dbReference type="Proteomes" id="UP000552241"/>
    </source>
</evidence>
<dbReference type="Proteomes" id="UP000552241">
    <property type="component" value="Unassembled WGS sequence"/>
</dbReference>
<keyword evidence="8" id="KW-1185">Reference proteome</keyword>
<dbReference type="GO" id="GO:0005886">
    <property type="term" value="C:plasma membrane"/>
    <property type="evidence" value="ECO:0007669"/>
    <property type="project" value="UniProtKB-SubCell"/>
</dbReference>
<evidence type="ECO:0000256" key="5">
    <source>
        <dbReference type="ARBA" id="ARBA00023136"/>
    </source>
</evidence>
<dbReference type="PANTHER" id="PTHR30086">
    <property type="entry name" value="ARGININE EXPORTER PROTEIN ARGO"/>
    <property type="match status" value="1"/>
</dbReference>
<keyword evidence="3 6" id="KW-0812">Transmembrane</keyword>
<gene>
    <name evidence="7" type="ORF">HU137_04465</name>
</gene>
<proteinExistence type="predicted"/>
<organism evidence="7 8">
    <name type="scientific">Moheibacter lacus</name>
    <dbReference type="NCBI Taxonomy" id="2745851"/>
    <lineage>
        <taxon>Bacteria</taxon>
        <taxon>Pseudomonadati</taxon>
        <taxon>Bacteroidota</taxon>
        <taxon>Flavobacteriia</taxon>
        <taxon>Flavobacteriales</taxon>
        <taxon>Weeksellaceae</taxon>
        <taxon>Moheibacter</taxon>
    </lineage>
</organism>
<feature type="transmembrane region" description="Helical" evidence="6">
    <location>
        <begin position="111"/>
        <end position="139"/>
    </location>
</feature>
<evidence type="ECO:0000256" key="3">
    <source>
        <dbReference type="ARBA" id="ARBA00022692"/>
    </source>
</evidence>
<protein>
    <submittedName>
        <fullName evidence="7">LysE family transporter</fullName>
    </submittedName>
</protein>
<sequence length="228" mass="26012">MELVGSAILIGVILSLVLIGPVFFMLLETSVSRGWRAAIVLDLGVITADVFCILIAYYGSKDLALAIQNNPSIYIFGGFFILIYGLVMFISKPNFKMRNLNLVNQNYFKTFMNGFLLNILNIGVIVFWFFIVSTIVIQYPRQEETLLFMSIVLGTFFIIDLGKIFLAQKVKDSFTIRRIFWFKKTIGFILMIFGVIVIMKGFGAFENIDQQIENRIQKGVTHEKEKTI</sequence>